<protein>
    <recommendedName>
        <fullName evidence="4">SH3 domain-containing protein</fullName>
    </recommendedName>
</protein>
<evidence type="ECO:0008006" key="4">
    <source>
        <dbReference type="Google" id="ProtNLM"/>
    </source>
</evidence>
<dbReference type="AlphaFoldDB" id="A0A1I5MD41"/>
<sequence>MKALALSLALFSLLTTDVWAKNCRNSQPCGNSCISWNKTCRIGISSYVAPTPTIRTPSPTTSHETAVASDLYVQDNDTYSVNSPNHTARRLRRMAFGEMVRAYQQVGDWIRISEPGQPDEWITRQSLTLSKPPHSPAQSEKPPLKYELSEPKDVIAWSHAQTDAAFTYALPSRTAPRLRRLVLGEKLPVYELMGDWARITPAGADEEWVIRRYLGI</sequence>
<accession>A0A1I5MD41</accession>
<evidence type="ECO:0000313" key="3">
    <source>
        <dbReference type="Proteomes" id="UP000182400"/>
    </source>
</evidence>
<name>A0A1I5MD41_9GAMM</name>
<keyword evidence="1" id="KW-0732">Signal</keyword>
<proteinExistence type="predicted"/>
<gene>
    <name evidence="2" type="ORF">SAMN05216601_105109</name>
</gene>
<reference evidence="2 3" key="1">
    <citation type="submission" date="2016-10" db="EMBL/GenBank/DDBJ databases">
        <authorList>
            <person name="de Groot N.N."/>
        </authorList>
    </citation>
    <scope>NUCLEOTIDE SEQUENCE [LARGE SCALE GENOMIC DNA]</scope>
    <source>
        <strain evidence="2 3">CCUG 59231</strain>
    </source>
</reference>
<evidence type="ECO:0000313" key="2">
    <source>
        <dbReference type="EMBL" id="SFP07440.1"/>
    </source>
</evidence>
<dbReference type="EMBL" id="FOWP01000005">
    <property type="protein sequence ID" value="SFP07440.1"/>
    <property type="molecule type" value="Genomic_DNA"/>
</dbReference>
<evidence type="ECO:0000256" key="1">
    <source>
        <dbReference type="SAM" id="SignalP"/>
    </source>
</evidence>
<feature type="signal peptide" evidence="1">
    <location>
        <begin position="1"/>
        <end position="20"/>
    </location>
</feature>
<feature type="chain" id="PRO_5010220625" description="SH3 domain-containing protein" evidence="1">
    <location>
        <begin position="21"/>
        <end position="216"/>
    </location>
</feature>
<dbReference type="Proteomes" id="UP000182400">
    <property type="component" value="Unassembled WGS sequence"/>
</dbReference>
<organism evidence="2 3">
    <name type="scientific">Ectopseudomonas composti</name>
    <dbReference type="NCBI Taxonomy" id="658457"/>
    <lineage>
        <taxon>Bacteria</taxon>
        <taxon>Pseudomonadati</taxon>
        <taxon>Pseudomonadota</taxon>
        <taxon>Gammaproteobacteria</taxon>
        <taxon>Pseudomonadales</taxon>
        <taxon>Pseudomonadaceae</taxon>
        <taxon>Ectopseudomonas</taxon>
    </lineage>
</organism>